<dbReference type="SUPFAM" id="SSF46689">
    <property type="entry name" value="Homeodomain-like"/>
    <property type="match status" value="1"/>
</dbReference>
<dbReference type="EMBL" id="LAZR01008732">
    <property type="protein sequence ID" value="KKM76879.1"/>
    <property type="molecule type" value="Genomic_DNA"/>
</dbReference>
<protein>
    <submittedName>
        <fullName evidence="1">Uncharacterized protein</fullName>
    </submittedName>
</protein>
<comment type="caution">
    <text evidence="1">The sequence shown here is derived from an EMBL/GenBank/DDBJ whole genome shotgun (WGS) entry which is preliminary data.</text>
</comment>
<dbReference type="AlphaFoldDB" id="A0A0F9K467"/>
<feature type="non-terminal residue" evidence="1">
    <location>
        <position position="99"/>
    </location>
</feature>
<dbReference type="InterPro" id="IPR009057">
    <property type="entry name" value="Homeodomain-like_sf"/>
</dbReference>
<gene>
    <name evidence="1" type="ORF">LCGC14_1375650</name>
</gene>
<reference evidence="1" key="1">
    <citation type="journal article" date="2015" name="Nature">
        <title>Complex archaea that bridge the gap between prokaryotes and eukaryotes.</title>
        <authorList>
            <person name="Spang A."/>
            <person name="Saw J.H."/>
            <person name="Jorgensen S.L."/>
            <person name="Zaremba-Niedzwiedzka K."/>
            <person name="Martijn J."/>
            <person name="Lind A.E."/>
            <person name="van Eijk R."/>
            <person name="Schleper C."/>
            <person name="Guy L."/>
            <person name="Ettema T.J."/>
        </authorList>
    </citation>
    <scope>NUCLEOTIDE SEQUENCE</scope>
</reference>
<accession>A0A0F9K467</accession>
<sequence length="99" mass="11133">MGATRGTKNKAKRMYEGEELSYTAIGKKVGFSGQAVSKWAKDEGWVKFGSGYVPKAEAVEDAPPAPLERSEVELRERLSLLEARNRELEKENYDLKPTR</sequence>
<proteinExistence type="predicted"/>
<name>A0A0F9K467_9ZZZZ</name>
<evidence type="ECO:0000313" key="1">
    <source>
        <dbReference type="EMBL" id="KKM76879.1"/>
    </source>
</evidence>
<organism evidence="1">
    <name type="scientific">marine sediment metagenome</name>
    <dbReference type="NCBI Taxonomy" id="412755"/>
    <lineage>
        <taxon>unclassified sequences</taxon>
        <taxon>metagenomes</taxon>
        <taxon>ecological metagenomes</taxon>
    </lineage>
</organism>